<dbReference type="SUPFAM" id="SSF46689">
    <property type="entry name" value="Homeodomain-like"/>
    <property type="match status" value="1"/>
</dbReference>
<protein>
    <recommendedName>
        <fullName evidence="4">HTH tetR-type domain-containing protein</fullName>
    </recommendedName>
</protein>
<dbReference type="PROSITE" id="PS50977">
    <property type="entry name" value="HTH_TETR_2"/>
    <property type="match status" value="1"/>
</dbReference>
<comment type="caution">
    <text evidence="5">The sequence shown here is derived from an EMBL/GenBank/DDBJ whole genome shotgun (WGS) entry which is preliminary data.</text>
</comment>
<accession>A0A917V223</accession>
<evidence type="ECO:0000313" key="5">
    <source>
        <dbReference type="EMBL" id="GGK24456.1"/>
    </source>
</evidence>
<evidence type="ECO:0000259" key="4">
    <source>
        <dbReference type="PROSITE" id="PS50977"/>
    </source>
</evidence>
<organism evidence="5 6">
    <name type="scientific">Salinarimonas ramus</name>
    <dbReference type="NCBI Taxonomy" id="690164"/>
    <lineage>
        <taxon>Bacteria</taxon>
        <taxon>Pseudomonadati</taxon>
        <taxon>Pseudomonadota</taxon>
        <taxon>Alphaproteobacteria</taxon>
        <taxon>Hyphomicrobiales</taxon>
        <taxon>Salinarimonadaceae</taxon>
        <taxon>Salinarimonas</taxon>
    </lineage>
</organism>
<feature type="domain" description="HTH tetR-type" evidence="4">
    <location>
        <begin position="7"/>
        <end position="67"/>
    </location>
</feature>
<dbReference type="InterPro" id="IPR001647">
    <property type="entry name" value="HTH_TetR"/>
</dbReference>
<evidence type="ECO:0000256" key="3">
    <source>
        <dbReference type="SAM" id="MobiDB-lite"/>
    </source>
</evidence>
<reference evidence="5 6" key="1">
    <citation type="journal article" date="2014" name="Int. J. Syst. Evol. Microbiol.">
        <title>Complete genome sequence of Corynebacterium casei LMG S-19264T (=DSM 44701T), isolated from a smear-ripened cheese.</title>
        <authorList>
            <consortium name="US DOE Joint Genome Institute (JGI-PGF)"/>
            <person name="Walter F."/>
            <person name="Albersmeier A."/>
            <person name="Kalinowski J."/>
            <person name="Ruckert C."/>
        </authorList>
    </citation>
    <scope>NUCLEOTIDE SEQUENCE [LARGE SCALE GENOMIC DNA]</scope>
    <source>
        <strain evidence="5 6">CGMCC 1.9161</strain>
    </source>
</reference>
<dbReference type="RefSeq" id="WP_188909978.1">
    <property type="nucleotide sequence ID" value="NZ_BMMF01000002.1"/>
</dbReference>
<feature type="region of interest" description="Disordered" evidence="3">
    <location>
        <begin position="218"/>
        <end position="247"/>
    </location>
</feature>
<evidence type="ECO:0000313" key="6">
    <source>
        <dbReference type="Proteomes" id="UP000600449"/>
    </source>
</evidence>
<dbReference type="EMBL" id="BMMF01000002">
    <property type="protein sequence ID" value="GGK24456.1"/>
    <property type="molecule type" value="Genomic_DNA"/>
</dbReference>
<name>A0A917V223_9HYPH</name>
<keyword evidence="6" id="KW-1185">Reference proteome</keyword>
<feature type="compositionally biased region" description="Low complexity" evidence="3">
    <location>
        <begin position="232"/>
        <end position="247"/>
    </location>
</feature>
<evidence type="ECO:0000256" key="2">
    <source>
        <dbReference type="PROSITE-ProRule" id="PRU00335"/>
    </source>
</evidence>
<keyword evidence="1 2" id="KW-0238">DNA-binding</keyword>
<gene>
    <name evidence="5" type="ORF">GCM10011322_08870</name>
</gene>
<dbReference type="AlphaFoldDB" id="A0A917V223"/>
<dbReference type="GO" id="GO:0003677">
    <property type="term" value="F:DNA binding"/>
    <property type="evidence" value="ECO:0007669"/>
    <property type="project" value="UniProtKB-UniRule"/>
</dbReference>
<sequence>MTDAATKPDRDAIVEALMALAAERPWDDIELGDIVEKAGITLAAFRAAFPSKGAVLAAFARKIDMEVLDGTTEELADEPARERLFDVYMRRIDALAPYKTALKRINFAVRRDPMTLAALNRVALNSQRFMLAAAGIPTEDSLGPVRIQGAVLVFANVMETWYDDDSPELARTMARLDRELKRGERTMERVGDAERMLAPVRALADALLDGGRRLRRDGLRGRRRRGTDDEAPPAGAAGEMEDPAAAI</sequence>
<feature type="DNA-binding region" description="H-T-H motif" evidence="2">
    <location>
        <begin position="30"/>
        <end position="49"/>
    </location>
</feature>
<proteinExistence type="predicted"/>
<dbReference type="Gene3D" id="1.10.357.10">
    <property type="entry name" value="Tetracycline Repressor, domain 2"/>
    <property type="match status" value="1"/>
</dbReference>
<dbReference type="Proteomes" id="UP000600449">
    <property type="component" value="Unassembled WGS sequence"/>
</dbReference>
<dbReference type="InterPro" id="IPR009057">
    <property type="entry name" value="Homeodomain-like_sf"/>
</dbReference>
<evidence type="ECO:0000256" key="1">
    <source>
        <dbReference type="ARBA" id="ARBA00023125"/>
    </source>
</evidence>